<gene>
    <name evidence="5" type="ORF">IAB07_00350</name>
</gene>
<evidence type="ECO:0000259" key="4">
    <source>
        <dbReference type="PROSITE" id="PS51178"/>
    </source>
</evidence>
<dbReference type="InterPro" id="IPR012338">
    <property type="entry name" value="Beta-lactam/transpept-like"/>
</dbReference>
<sequence>MVKISHISIRRRLSATLLLITFFLCILSGRLLYVQIINSDSLRTLAFEQWTRDLPFTADRGDITDVNGIKLASSMTLYTMYCRPSDVKEAEEIAAFVSDALDIDKTLLYTRLTKKGVSEVRLCRRVTRAEMLEVEQRDFSGIYFTADSARYYDQGDFLTQLLGFTDADNKGQSGLELQYDRYLTGINGYSYTETDLIGRELEDGDTYYVAPQKGMNVRLTIDYYMQAAAEKAVKDACARYDAKSVSCVMLNADTGAVLAMAQAPSYDLNDIPRDDVNALMENSSLNAVTDMYEPGSTFKILTSAIGLETGATKNSYYCGGSCSVDGQRIRCWRSIGHGSQDFRHGVYNSCNCVFVDVALTAGKDTMYDYFDKFGLGQKTGIDFYGESAGMLIARDSVKNVDLARIGFGQAVAVTLLQLASAVASCINGGYLYRPYVVEEILSQEGELAYRGGSYVKNTTISASTSEKLKDILYGVVDEGSGKNAAVEGYKIGGKTGTAQKYADGAIAAGKYISSFVGFTEINGSNIVCLFLVDEPQGYVYYGSIVAAPYVGEIFSALFSQYDVPASGETAKAEVVMPDITDLSFSDAAALLKKSGLDYEYAGTGKVVYQLPAAGAKIEEGALVYFAMQE</sequence>
<proteinExistence type="inferred from homology"/>
<protein>
    <submittedName>
        <fullName evidence="5">PASTA domain-containing protein</fullName>
    </submittedName>
</protein>
<evidence type="ECO:0000256" key="2">
    <source>
        <dbReference type="ARBA" id="ARBA00007171"/>
    </source>
</evidence>
<dbReference type="GO" id="GO:0008658">
    <property type="term" value="F:penicillin binding"/>
    <property type="evidence" value="ECO:0007669"/>
    <property type="project" value="InterPro"/>
</dbReference>
<accession>A0A9D1MKH7</accession>
<dbReference type="PANTHER" id="PTHR30627">
    <property type="entry name" value="PEPTIDOGLYCAN D,D-TRANSPEPTIDASE"/>
    <property type="match status" value="1"/>
</dbReference>
<dbReference type="InterPro" id="IPR001460">
    <property type="entry name" value="PCN-bd_Tpept"/>
</dbReference>
<dbReference type="SUPFAM" id="SSF56519">
    <property type="entry name" value="Penicillin binding protein dimerisation domain"/>
    <property type="match status" value="1"/>
</dbReference>
<dbReference type="InterPro" id="IPR005543">
    <property type="entry name" value="PASTA_dom"/>
</dbReference>
<evidence type="ECO:0000313" key="5">
    <source>
        <dbReference type="EMBL" id="HIU62203.1"/>
    </source>
</evidence>
<dbReference type="PROSITE" id="PS51178">
    <property type="entry name" value="PASTA"/>
    <property type="match status" value="1"/>
</dbReference>
<dbReference type="SUPFAM" id="SSF54184">
    <property type="entry name" value="Penicillin-binding protein 2x (pbp-2x), c-terminal domain"/>
    <property type="match status" value="1"/>
</dbReference>
<comment type="subcellular location">
    <subcellularLocation>
        <location evidence="1">Membrane</location>
    </subcellularLocation>
</comment>
<organism evidence="5 6">
    <name type="scientific">Candidatus Caccalectryoclostridium excrementigallinarum</name>
    <dbReference type="NCBI Taxonomy" id="2840710"/>
    <lineage>
        <taxon>Bacteria</taxon>
        <taxon>Bacillati</taxon>
        <taxon>Bacillota</taxon>
        <taxon>Clostridia</taxon>
        <taxon>Christensenellales</taxon>
        <taxon>Christensenellaceae</taxon>
        <taxon>Christensenellaceae incertae sedis</taxon>
        <taxon>Candidatus Caccalectryoclostridium</taxon>
    </lineage>
</organism>
<comment type="caution">
    <text evidence="5">The sequence shown here is derived from an EMBL/GenBank/DDBJ whole genome shotgun (WGS) entry which is preliminary data.</text>
</comment>
<dbReference type="SMART" id="SM00740">
    <property type="entry name" value="PASTA"/>
    <property type="match status" value="1"/>
</dbReference>
<dbReference type="Gene3D" id="3.30.10.20">
    <property type="match status" value="1"/>
</dbReference>
<dbReference type="Proteomes" id="UP000824145">
    <property type="component" value="Unassembled WGS sequence"/>
</dbReference>
<dbReference type="Gene3D" id="3.40.710.10">
    <property type="entry name" value="DD-peptidase/beta-lactamase superfamily"/>
    <property type="match status" value="1"/>
</dbReference>
<dbReference type="InterPro" id="IPR036138">
    <property type="entry name" value="PBP_dimer_sf"/>
</dbReference>
<evidence type="ECO:0000256" key="3">
    <source>
        <dbReference type="ARBA" id="ARBA00023136"/>
    </source>
</evidence>
<dbReference type="Pfam" id="PF03717">
    <property type="entry name" value="PBP_dimer"/>
    <property type="match status" value="1"/>
</dbReference>
<dbReference type="GO" id="GO:0005886">
    <property type="term" value="C:plasma membrane"/>
    <property type="evidence" value="ECO:0007669"/>
    <property type="project" value="TreeGrafter"/>
</dbReference>
<evidence type="ECO:0000256" key="1">
    <source>
        <dbReference type="ARBA" id="ARBA00004370"/>
    </source>
</evidence>
<dbReference type="Gene3D" id="3.90.1310.10">
    <property type="entry name" value="Penicillin-binding protein 2a (Domain 2)"/>
    <property type="match status" value="1"/>
</dbReference>
<dbReference type="InterPro" id="IPR050515">
    <property type="entry name" value="Beta-lactam/transpept"/>
</dbReference>
<dbReference type="PANTHER" id="PTHR30627:SF1">
    <property type="entry name" value="PEPTIDOGLYCAN D,D-TRANSPEPTIDASE FTSI"/>
    <property type="match status" value="1"/>
</dbReference>
<dbReference type="SUPFAM" id="SSF56601">
    <property type="entry name" value="beta-lactamase/transpeptidase-like"/>
    <property type="match status" value="1"/>
</dbReference>
<dbReference type="Pfam" id="PF00905">
    <property type="entry name" value="Transpeptidase"/>
    <property type="match status" value="1"/>
</dbReference>
<dbReference type="CDD" id="cd06575">
    <property type="entry name" value="PASTA_Pbp2x-like_2"/>
    <property type="match status" value="1"/>
</dbReference>
<reference evidence="5" key="2">
    <citation type="journal article" date="2021" name="PeerJ">
        <title>Extensive microbial diversity within the chicken gut microbiome revealed by metagenomics and culture.</title>
        <authorList>
            <person name="Gilroy R."/>
            <person name="Ravi A."/>
            <person name="Getino M."/>
            <person name="Pursley I."/>
            <person name="Horton D.L."/>
            <person name="Alikhan N.F."/>
            <person name="Baker D."/>
            <person name="Gharbi K."/>
            <person name="Hall N."/>
            <person name="Watson M."/>
            <person name="Adriaenssens E.M."/>
            <person name="Foster-Nyarko E."/>
            <person name="Jarju S."/>
            <person name="Secka A."/>
            <person name="Antonio M."/>
            <person name="Oren A."/>
            <person name="Chaudhuri R.R."/>
            <person name="La Ragione R."/>
            <person name="Hildebrand F."/>
            <person name="Pallen M.J."/>
        </authorList>
    </citation>
    <scope>NUCLEOTIDE SEQUENCE</scope>
    <source>
        <strain evidence="5">9366</strain>
    </source>
</reference>
<dbReference type="GO" id="GO:0071555">
    <property type="term" value="P:cell wall organization"/>
    <property type="evidence" value="ECO:0007669"/>
    <property type="project" value="TreeGrafter"/>
</dbReference>
<dbReference type="AlphaFoldDB" id="A0A9D1MKH7"/>
<reference evidence="5" key="1">
    <citation type="submission" date="2020-10" db="EMBL/GenBank/DDBJ databases">
        <authorList>
            <person name="Gilroy R."/>
        </authorList>
    </citation>
    <scope>NUCLEOTIDE SEQUENCE</scope>
    <source>
        <strain evidence="5">9366</strain>
    </source>
</reference>
<comment type="similarity">
    <text evidence="2">Belongs to the transpeptidase family.</text>
</comment>
<dbReference type="InterPro" id="IPR005311">
    <property type="entry name" value="PBP_dimer"/>
</dbReference>
<name>A0A9D1MKH7_9FIRM</name>
<feature type="domain" description="PASTA" evidence="4">
    <location>
        <begin position="570"/>
        <end position="629"/>
    </location>
</feature>
<evidence type="ECO:0000313" key="6">
    <source>
        <dbReference type="Proteomes" id="UP000824145"/>
    </source>
</evidence>
<dbReference type="EMBL" id="DVNJ01000001">
    <property type="protein sequence ID" value="HIU62203.1"/>
    <property type="molecule type" value="Genomic_DNA"/>
</dbReference>
<dbReference type="Pfam" id="PF03793">
    <property type="entry name" value="PASTA"/>
    <property type="match status" value="1"/>
</dbReference>
<keyword evidence="3" id="KW-0472">Membrane</keyword>